<keyword evidence="1" id="KW-0732">Signal</keyword>
<protein>
    <submittedName>
        <fullName evidence="2">DUF1439 domain-containing protein</fullName>
    </submittedName>
</protein>
<dbReference type="PROSITE" id="PS51257">
    <property type="entry name" value="PROKAR_LIPOPROTEIN"/>
    <property type="match status" value="1"/>
</dbReference>
<accession>A0ABS7TBN7</accession>
<name>A0ABS7TBN7_9GAMM</name>
<dbReference type="EMBL" id="JAIQDJ010000001">
    <property type="protein sequence ID" value="MBZ4185269.1"/>
    <property type="molecule type" value="Genomic_DNA"/>
</dbReference>
<feature type="chain" id="PRO_5046938193" evidence="1">
    <location>
        <begin position="24"/>
        <end position="183"/>
    </location>
</feature>
<dbReference type="RefSeq" id="WP_223626577.1">
    <property type="nucleotide sequence ID" value="NZ_JAIQDJ010000001.1"/>
</dbReference>
<dbReference type="Proteomes" id="UP001430290">
    <property type="component" value="Unassembled WGS sequence"/>
</dbReference>
<proteinExistence type="predicted"/>
<evidence type="ECO:0000313" key="2">
    <source>
        <dbReference type="EMBL" id="MBZ4185269.1"/>
    </source>
</evidence>
<sequence>MRRSVVFLLIVIACLLSACSSLGADVLLGRDIHFSAPQLQAQLDRKFPRDYKKLGGLLNLSLLNPRLSLPGGGRLRLELDIGIGGPGTASRSPSGHFALESGLRFDAGTHGLHLDNPEIVSVDVPALGGMMNDSARSMLNSWLLDYAREEPVYRLDDSTYGRIASRRIERVDIDASQITLRMD</sequence>
<keyword evidence="3" id="KW-1185">Reference proteome</keyword>
<evidence type="ECO:0000256" key="1">
    <source>
        <dbReference type="SAM" id="SignalP"/>
    </source>
</evidence>
<reference evidence="2" key="1">
    <citation type="submission" date="2021-09" db="EMBL/GenBank/DDBJ databases">
        <authorList>
            <person name="Wu T."/>
            <person name="Guo S.Z."/>
        </authorList>
    </citation>
    <scope>NUCLEOTIDE SEQUENCE</scope>
    <source>
        <strain evidence="2">RSS-23</strain>
    </source>
</reference>
<dbReference type="Gene3D" id="3.15.10.40">
    <property type="entry name" value="Uncharacterised protein PF07273, DUF1439"/>
    <property type="match status" value="1"/>
</dbReference>
<gene>
    <name evidence="2" type="ORF">K7B09_02880</name>
</gene>
<evidence type="ECO:0000313" key="3">
    <source>
        <dbReference type="Proteomes" id="UP001430290"/>
    </source>
</evidence>
<feature type="signal peptide" evidence="1">
    <location>
        <begin position="1"/>
        <end position="23"/>
    </location>
</feature>
<comment type="caution">
    <text evidence="2">The sequence shown here is derived from an EMBL/GenBank/DDBJ whole genome shotgun (WGS) entry which is preliminary data.</text>
</comment>
<organism evidence="2 3">
    <name type="scientific">Thermomonas beijingensis</name>
    <dbReference type="NCBI Taxonomy" id="2872701"/>
    <lineage>
        <taxon>Bacteria</taxon>
        <taxon>Pseudomonadati</taxon>
        <taxon>Pseudomonadota</taxon>
        <taxon>Gammaproteobacteria</taxon>
        <taxon>Lysobacterales</taxon>
        <taxon>Lysobacteraceae</taxon>
        <taxon>Thermomonas</taxon>
    </lineage>
</organism>